<feature type="non-terminal residue" evidence="1">
    <location>
        <position position="78"/>
    </location>
</feature>
<comment type="caution">
    <text evidence="1">The sequence shown here is derived from an EMBL/GenBank/DDBJ whole genome shotgun (WGS) entry which is preliminary data.</text>
</comment>
<dbReference type="Gene3D" id="3.40.50.1380">
    <property type="entry name" value="Methylglyoxal synthase-like domain"/>
    <property type="match status" value="1"/>
</dbReference>
<sequence>MNVVERIDDAVRVEHVLVSVFDKTDLELLVSGLLDGNPEVTLYATGATHAALKNILGADAKNHLLAVAEYTGQPEMQG</sequence>
<reference evidence="1" key="1">
    <citation type="journal article" date="2014" name="Front. Microbiol.">
        <title>High frequency of phylogenetically diverse reductive dehalogenase-homologous genes in deep subseafloor sedimentary metagenomes.</title>
        <authorList>
            <person name="Kawai M."/>
            <person name="Futagami T."/>
            <person name="Toyoda A."/>
            <person name="Takaki Y."/>
            <person name="Nishi S."/>
            <person name="Hori S."/>
            <person name="Arai W."/>
            <person name="Tsubouchi T."/>
            <person name="Morono Y."/>
            <person name="Uchiyama I."/>
            <person name="Ito T."/>
            <person name="Fujiyama A."/>
            <person name="Inagaki F."/>
            <person name="Takami H."/>
        </authorList>
    </citation>
    <scope>NUCLEOTIDE SEQUENCE</scope>
    <source>
        <strain evidence="1">Expedition CK06-06</strain>
    </source>
</reference>
<dbReference type="AlphaFoldDB" id="X1NTB0"/>
<evidence type="ECO:0000313" key="1">
    <source>
        <dbReference type="EMBL" id="GAI47287.1"/>
    </source>
</evidence>
<gene>
    <name evidence="1" type="ORF">S06H3_59100</name>
</gene>
<protein>
    <submittedName>
        <fullName evidence="1">Uncharacterized protein</fullName>
    </submittedName>
</protein>
<dbReference type="SUPFAM" id="SSF52335">
    <property type="entry name" value="Methylglyoxal synthase-like"/>
    <property type="match status" value="1"/>
</dbReference>
<proteinExistence type="predicted"/>
<dbReference type="InterPro" id="IPR036914">
    <property type="entry name" value="MGS-like_dom_sf"/>
</dbReference>
<accession>X1NTB0</accession>
<organism evidence="1">
    <name type="scientific">marine sediment metagenome</name>
    <dbReference type="NCBI Taxonomy" id="412755"/>
    <lineage>
        <taxon>unclassified sequences</taxon>
        <taxon>metagenomes</taxon>
        <taxon>ecological metagenomes</taxon>
    </lineage>
</organism>
<name>X1NTB0_9ZZZZ</name>
<dbReference type="EMBL" id="BARV01038343">
    <property type="protein sequence ID" value="GAI47287.1"/>
    <property type="molecule type" value="Genomic_DNA"/>
</dbReference>